<gene>
    <name evidence="10" type="ORF">CI238_09521</name>
</gene>
<feature type="non-terminal residue" evidence="10">
    <location>
        <position position="1"/>
    </location>
</feature>
<feature type="compositionally biased region" description="Basic and acidic residues" evidence="8">
    <location>
        <begin position="116"/>
        <end position="128"/>
    </location>
</feature>
<dbReference type="EMBL" id="LFIW01002495">
    <property type="protein sequence ID" value="KZL68958.1"/>
    <property type="molecule type" value="Genomic_DNA"/>
</dbReference>
<dbReference type="PRINTS" id="PR00326">
    <property type="entry name" value="GTP1OBG"/>
</dbReference>
<dbReference type="InterPro" id="IPR027417">
    <property type="entry name" value="P-loop_NTPase"/>
</dbReference>
<dbReference type="GO" id="GO:0015031">
    <property type="term" value="P:protein transport"/>
    <property type="evidence" value="ECO:0007669"/>
    <property type="project" value="UniProtKB-KW"/>
</dbReference>
<dbReference type="InterPro" id="IPR006073">
    <property type="entry name" value="GTP-bd"/>
</dbReference>
<evidence type="ECO:0000256" key="4">
    <source>
        <dbReference type="ARBA" id="ARBA00022741"/>
    </source>
</evidence>
<evidence type="ECO:0000256" key="6">
    <source>
        <dbReference type="ARBA" id="ARBA00023134"/>
    </source>
</evidence>
<feature type="region of interest" description="Disordered" evidence="8">
    <location>
        <begin position="116"/>
        <end position="211"/>
    </location>
</feature>
<feature type="compositionally biased region" description="Acidic residues" evidence="8">
    <location>
        <begin position="150"/>
        <end position="165"/>
    </location>
</feature>
<dbReference type="FunFam" id="3.40.50.300:FF:000844">
    <property type="entry name" value="Nuclear GTP-binding protein NUG1"/>
    <property type="match status" value="1"/>
</dbReference>
<evidence type="ECO:0000256" key="7">
    <source>
        <dbReference type="ARBA" id="ARBA00023242"/>
    </source>
</evidence>
<dbReference type="Pfam" id="PF01926">
    <property type="entry name" value="MMR_HSR1"/>
    <property type="match status" value="1"/>
</dbReference>
<dbReference type="InterPro" id="IPR014813">
    <property type="entry name" value="Gnl3_N_dom"/>
</dbReference>
<accession>A0A166R9R0</accession>
<reference evidence="10 11" key="1">
    <citation type="submission" date="2015-06" db="EMBL/GenBank/DDBJ databases">
        <title>Survival trade-offs in plant roots during colonization by closely related pathogenic and mutualistic fungi.</title>
        <authorList>
            <person name="Hacquard S."/>
            <person name="Kracher B."/>
            <person name="Hiruma K."/>
            <person name="Weinman A."/>
            <person name="Muench P."/>
            <person name="Garrido Oter R."/>
            <person name="Ver Loren van Themaat E."/>
            <person name="Dallerey J.-F."/>
            <person name="Damm U."/>
            <person name="Henrissat B."/>
            <person name="Lespinet O."/>
            <person name="Thon M."/>
            <person name="Kemen E."/>
            <person name="McHardy A.C."/>
            <person name="Schulze-Lefert P."/>
            <person name="O'Connell R.J."/>
        </authorList>
    </citation>
    <scope>NUCLEOTIDE SEQUENCE [LARGE SCALE GENOMIC DNA]</scope>
    <source>
        <strain evidence="10 11">MAFF 238704</strain>
    </source>
</reference>
<dbReference type="GO" id="GO:0030684">
    <property type="term" value="C:preribosome"/>
    <property type="evidence" value="ECO:0007669"/>
    <property type="project" value="UniProtKB-ARBA"/>
</dbReference>
<keyword evidence="2" id="KW-0813">Transport</keyword>
<evidence type="ECO:0000259" key="9">
    <source>
        <dbReference type="PROSITE" id="PS51721"/>
    </source>
</evidence>
<keyword evidence="7" id="KW-0539">Nucleus</keyword>
<dbReference type="Gene3D" id="3.40.50.300">
    <property type="entry name" value="P-loop containing nucleotide triphosphate hydrolases"/>
    <property type="match status" value="1"/>
</dbReference>
<sequence>LHCKDRGAGNFAAVEVSRKQPSQKEKKEKVHLEPPGSTFKMAGSINKPKKPKSKRTPVRLRHKIEKASAAKQRKQRKLAKQNPEWRSKLKKDPGIPNLFPYKEKILEEIEEKKLRKQEEAQKRREMAKAAKTGGATEATSTGQDAMADVGNDDMMVEDDDDDVDESNPMAALLASARAAAESYEKDLRDDDDDEMDDDDEDSDDEDAAPEIAVGNATSRKAFDKVFKNVVEQADVILYVLDARDPESTRSRDVERSVMAAANGGKRLILVVNKIDLVPPKVLKDWLVHLRRYFPTLPLRASNAAPNAHTFNHKELTVQKTSADLFRALKSYAASRQLKRAVSVGVIGYPNVGKSSVINALLGRLSGGRGASKACPAGAEAGVTTSIRAVKIDSKLTLLDSPGIVFPSATNSTTSGLVSLKNATEAHAHLVLLNAVPPKNIEDPVPAVTLLLRRLSATPELLQKLTDVYDLPPLLPSRTDGDITTDFLVQVARKRGRLGRGGIPNINAAAMTVVTDWRDGRIQGWVEAPVLAVQGDGKEAAAAPVSDDVGAADQKTIVTEWAQEFKLDGLWGDDGAAAADEEAMEQ</sequence>
<evidence type="ECO:0000256" key="3">
    <source>
        <dbReference type="ARBA" id="ARBA00022517"/>
    </source>
</evidence>
<feature type="compositionally biased region" description="Basic and acidic residues" evidence="8">
    <location>
        <begin position="16"/>
        <end position="32"/>
    </location>
</feature>
<dbReference type="SUPFAM" id="SSF52540">
    <property type="entry name" value="P-loop containing nucleoside triphosphate hydrolases"/>
    <property type="match status" value="1"/>
</dbReference>
<name>A0A166R9R0_COLIC</name>
<evidence type="ECO:0000256" key="2">
    <source>
        <dbReference type="ARBA" id="ARBA00022448"/>
    </source>
</evidence>
<proteinExistence type="predicted"/>
<dbReference type="AlphaFoldDB" id="A0A166R9R0"/>
<feature type="region of interest" description="Disordered" evidence="8">
    <location>
        <begin position="1"/>
        <end position="98"/>
    </location>
</feature>
<keyword evidence="4" id="KW-0547">Nucleotide-binding</keyword>
<dbReference type="GO" id="GO:0005525">
    <property type="term" value="F:GTP binding"/>
    <property type="evidence" value="ECO:0007669"/>
    <property type="project" value="UniProtKB-KW"/>
</dbReference>
<feature type="compositionally biased region" description="Basic residues" evidence="8">
    <location>
        <begin position="47"/>
        <end position="64"/>
    </location>
</feature>
<dbReference type="STRING" id="1573173.A0A166R9R0"/>
<dbReference type="Proteomes" id="UP000076584">
    <property type="component" value="Unassembled WGS sequence"/>
</dbReference>
<organism evidence="10 11">
    <name type="scientific">Colletotrichum incanum</name>
    <name type="common">Soybean anthracnose fungus</name>
    <dbReference type="NCBI Taxonomy" id="1573173"/>
    <lineage>
        <taxon>Eukaryota</taxon>
        <taxon>Fungi</taxon>
        <taxon>Dikarya</taxon>
        <taxon>Ascomycota</taxon>
        <taxon>Pezizomycotina</taxon>
        <taxon>Sordariomycetes</taxon>
        <taxon>Hypocreomycetidae</taxon>
        <taxon>Glomerellales</taxon>
        <taxon>Glomerellaceae</taxon>
        <taxon>Colletotrichum</taxon>
        <taxon>Colletotrichum spaethianum species complex</taxon>
    </lineage>
</organism>
<evidence type="ECO:0000256" key="8">
    <source>
        <dbReference type="SAM" id="MobiDB-lite"/>
    </source>
</evidence>
<evidence type="ECO:0000313" key="11">
    <source>
        <dbReference type="Proteomes" id="UP000076584"/>
    </source>
</evidence>
<feature type="compositionally biased region" description="Acidic residues" evidence="8">
    <location>
        <begin position="189"/>
        <end position="208"/>
    </location>
</feature>
<dbReference type="PROSITE" id="PS51721">
    <property type="entry name" value="G_CP"/>
    <property type="match status" value="1"/>
</dbReference>
<dbReference type="PANTHER" id="PTHR11089">
    <property type="entry name" value="GTP-BINDING PROTEIN-RELATED"/>
    <property type="match status" value="1"/>
</dbReference>
<evidence type="ECO:0000256" key="5">
    <source>
        <dbReference type="ARBA" id="ARBA00022927"/>
    </source>
</evidence>
<evidence type="ECO:0000256" key="1">
    <source>
        <dbReference type="ARBA" id="ARBA00004123"/>
    </source>
</evidence>
<keyword evidence="6" id="KW-0342">GTP-binding</keyword>
<dbReference type="InterPro" id="IPR030378">
    <property type="entry name" value="G_CP_dom"/>
</dbReference>
<keyword evidence="5" id="KW-0653">Protein transport</keyword>
<dbReference type="GO" id="GO:0042273">
    <property type="term" value="P:ribosomal large subunit biogenesis"/>
    <property type="evidence" value="ECO:0007669"/>
    <property type="project" value="UniProtKB-ARBA"/>
</dbReference>
<feature type="compositionally biased region" description="Low complexity" evidence="8">
    <location>
        <begin position="129"/>
        <end position="142"/>
    </location>
</feature>
<dbReference type="GO" id="GO:0005730">
    <property type="term" value="C:nucleolus"/>
    <property type="evidence" value="ECO:0007669"/>
    <property type="project" value="TreeGrafter"/>
</dbReference>
<dbReference type="Pfam" id="PF08701">
    <property type="entry name" value="GN3L_Grn1"/>
    <property type="match status" value="1"/>
</dbReference>
<dbReference type="PANTHER" id="PTHR11089:SF30">
    <property type="entry name" value="GUANINE NUCLEOTIDE-BINDING PROTEIN-LIKE 3 HOMOLOG"/>
    <property type="match status" value="1"/>
</dbReference>
<evidence type="ECO:0000313" key="10">
    <source>
        <dbReference type="EMBL" id="KZL68958.1"/>
    </source>
</evidence>
<comment type="subcellular location">
    <subcellularLocation>
        <location evidence="1">Nucleus</location>
    </subcellularLocation>
</comment>
<dbReference type="FunFam" id="1.10.1580.10:FF:000006">
    <property type="entry name" value="Nuclear GTP-binding protein NUG1"/>
    <property type="match status" value="1"/>
</dbReference>
<protein>
    <submittedName>
        <fullName evidence="10">Nucleolar gtp-binding protein 2</fullName>
    </submittedName>
</protein>
<dbReference type="GO" id="GO:0006364">
    <property type="term" value="P:rRNA processing"/>
    <property type="evidence" value="ECO:0007669"/>
    <property type="project" value="UniProtKB-ARBA"/>
</dbReference>
<feature type="compositionally biased region" description="Low complexity" evidence="8">
    <location>
        <begin position="170"/>
        <end position="180"/>
    </location>
</feature>
<dbReference type="InterPro" id="IPR023179">
    <property type="entry name" value="GTP-bd_ortho_bundle_sf"/>
</dbReference>
<keyword evidence="3" id="KW-0690">Ribosome biogenesis</keyword>
<feature type="compositionally biased region" description="Basic and acidic residues" evidence="8">
    <location>
        <begin position="83"/>
        <end position="93"/>
    </location>
</feature>
<comment type="caution">
    <text evidence="10">The sequence shown here is derived from an EMBL/GenBank/DDBJ whole genome shotgun (WGS) entry which is preliminary data.</text>
</comment>
<feature type="domain" description="CP-type G" evidence="9">
    <location>
        <begin position="219"/>
        <end position="406"/>
    </location>
</feature>
<dbReference type="Gene3D" id="1.10.1580.10">
    <property type="match status" value="1"/>
</dbReference>
<dbReference type="InterPro" id="IPR050755">
    <property type="entry name" value="TRAFAC_YlqF/YawG_RiboMat"/>
</dbReference>
<keyword evidence="11" id="KW-1185">Reference proteome</keyword>